<dbReference type="RefSeq" id="WP_343969450.1">
    <property type="nucleotide sequence ID" value="NZ_BAAAGK010000078.1"/>
</dbReference>
<proteinExistence type="predicted"/>
<gene>
    <name evidence="1" type="ORF">ACFQVD_00980</name>
</gene>
<accession>A0ABW2SRL8</accession>
<sequence>MIPPPGTPASDRLRQATQWGLATAALQRLRARLADHEIFPELVREGGQPRLLLGETLTVWTGYSGEVIYWGPDLGAPAANAPAFDLADVARRIAELVYAALTL</sequence>
<evidence type="ECO:0000313" key="1">
    <source>
        <dbReference type="EMBL" id="MFC7598672.1"/>
    </source>
</evidence>
<reference evidence="2" key="1">
    <citation type="journal article" date="2019" name="Int. J. Syst. Evol. Microbiol.">
        <title>The Global Catalogue of Microorganisms (GCM) 10K type strain sequencing project: providing services to taxonomists for standard genome sequencing and annotation.</title>
        <authorList>
            <consortium name="The Broad Institute Genomics Platform"/>
            <consortium name="The Broad Institute Genome Sequencing Center for Infectious Disease"/>
            <person name="Wu L."/>
            <person name="Ma J."/>
        </authorList>
    </citation>
    <scope>NUCLEOTIDE SEQUENCE [LARGE SCALE GENOMIC DNA]</scope>
    <source>
        <strain evidence="2">JCM 10083</strain>
    </source>
</reference>
<keyword evidence="2" id="KW-1185">Reference proteome</keyword>
<dbReference type="Proteomes" id="UP001596514">
    <property type="component" value="Unassembled WGS sequence"/>
</dbReference>
<protein>
    <submittedName>
        <fullName evidence="1">Uncharacterized protein</fullName>
    </submittedName>
</protein>
<name>A0ABW2SRL8_9ACTN</name>
<comment type="caution">
    <text evidence="1">The sequence shown here is derived from an EMBL/GenBank/DDBJ whole genome shotgun (WGS) entry which is preliminary data.</text>
</comment>
<dbReference type="EMBL" id="JBHTEE010000001">
    <property type="protein sequence ID" value="MFC7598672.1"/>
    <property type="molecule type" value="Genomic_DNA"/>
</dbReference>
<organism evidence="1 2">
    <name type="scientific">Streptosporangium amethystogenes subsp. fukuiense</name>
    <dbReference type="NCBI Taxonomy" id="698418"/>
    <lineage>
        <taxon>Bacteria</taxon>
        <taxon>Bacillati</taxon>
        <taxon>Actinomycetota</taxon>
        <taxon>Actinomycetes</taxon>
        <taxon>Streptosporangiales</taxon>
        <taxon>Streptosporangiaceae</taxon>
        <taxon>Streptosporangium</taxon>
    </lineage>
</organism>
<evidence type="ECO:0000313" key="2">
    <source>
        <dbReference type="Proteomes" id="UP001596514"/>
    </source>
</evidence>